<evidence type="ECO:0000313" key="4">
    <source>
        <dbReference type="Proteomes" id="UP000077755"/>
    </source>
</evidence>
<dbReference type="GO" id="GO:0008270">
    <property type="term" value="F:zinc ion binding"/>
    <property type="evidence" value="ECO:0007669"/>
    <property type="project" value="UniProtKB-KW"/>
</dbReference>
<dbReference type="InterPro" id="IPR018289">
    <property type="entry name" value="MULE_transposase_dom"/>
</dbReference>
<reference evidence="3" key="2">
    <citation type="submission" date="2022-03" db="EMBL/GenBank/DDBJ databases">
        <title>Draft title - Genomic analysis of global carrot germplasm unveils the trajectory of domestication and the origin of high carotenoid orange carrot.</title>
        <authorList>
            <person name="Iorizzo M."/>
            <person name="Ellison S."/>
            <person name="Senalik D."/>
            <person name="Macko-Podgorni A."/>
            <person name="Grzebelus D."/>
            <person name="Bostan H."/>
            <person name="Rolling W."/>
            <person name="Curaba J."/>
            <person name="Simon P."/>
        </authorList>
    </citation>
    <scope>NUCLEOTIDE SEQUENCE</scope>
    <source>
        <tissue evidence="3">Leaf</tissue>
    </source>
</reference>
<keyword evidence="4" id="KW-1185">Reference proteome</keyword>
<accession>A0AAF0X9N1</accession>
<sequence>MITLDLAKISDNQGSCSGESSNVCASHAVCSIESDKSVTNCTVSPGGMRYFMPSIVAGSDVPFRNQAFDSLDKAYKFYKEYGRLGGFDVRKTTKKRDADGTIILKHFVCSKEGFNDGSHCEENRQRRTVSRRCGCKAKVVMKIMSQNRYYVFNFVELHNHPLASESGRQFLRASREMTVSLRNIVFDAAKINIGCSKTFSLVKEMTGGYSNVGATLRDFRNFDRDLKEFETSKSFYFAYELDGDGHLTMLFWADPTSRRNFEIYGDAVSFDATFDTNKYNMIFAPFTGVDKHDRCVTFAACLLSKEDVAHYNWAFKQFVKAMGRNLVIFITDQCPAMKLGNRLCKETDFMEKMKTYIWSSNLEIDEFESGWKAFHKQGDTLCEFWIRFESAMHRERNKTERLDHESNSSKPNMLSRWFIEDDATDLLTRSIFYKVQEEILASCLDMQIKKMSEEVDGVTQFEIKDVKVKDKLFKVSVSRSHALCSCKQFVMCGIVCRHAFCGLKQIGVTKFPRSLVLNRWMKVAECGTSLESNVVYSDYFKMEQVSLKLTNLWFDFRQILNKAGIEMDKLDYVHKIIKQIGSDFEKYDGDAVDFTKKDHMAAW</sequence>
<dbReference type="InterPro" id="IPR007527">
    <property type="entry name" value="Znf_SWIM"/>
</dbReference>
<evidence type="ECO:0000313" key="3">
    <source>
        <dbReference type="EMBL" id="WOH04023.1"/>
    </source>
</evidence>
<dbReference type="PROSITE" id="PS50966">
    <property type="entry name" value="ZF_SWIM"/>
    <property type="match status" value="1"/>
</dbReference>
<name>A0AAF0X9N1_DAUCS</name>
<gene>
    <name evidence="3" type="ORF">DCAR_0623428</name>
</gene>
<dbReference type="KEGG" id="dcr:108203553"/>
<keyword evidence="1" id="KW-0863">Zinc-finger</keyword>
<dbReference type="EMBL" id="CP093348">
    <property type="protein sequence ID" value="WOH04023.1"/>
    <property type="molecule type" value="Genomic_DNA"/>
</dbReference>
<evidence type="ECO:0000256" key="1">
    <source>
        <dbReference type="PROSITE-ProRule" id="PRU00325"/>
    </source>
</evidence>
<dbReference type="AlphaFoldDB" id="A0AAF0X9N1"/>
<feature type="domain" description="SWIM-type" evidence="2">
    <location>
        <begin position="473"/>
        <end position="507"/>
    </location>
</feature>
<protein>
    <recommendedName>
        <fullName evidence="2">SWIM-type domain-containing protein</fullName>
    </recommendedName>
</protein>
<keyword evidence="1" id="KW-0479">Metal-binding</keyword>
<dbReference type="Pfam" id="PF10551">
    <property type="entry name" value="MULE"/>
    <property type="match status" value="1"/>
</dbReference>
<dbReference type="Pfam" id="PF03101">
    <property type="entry name" value="FAR1"/>
    <property type="match status" value="1"/>
</dbReference>
<reference evidence="3" key="1">
    <citation type="journal article" date="2016" name="Nat. Genet.">
        <title>A high-quality carrot genome assembly provides new insights into carotenoid accumulation and asterid genome evolution.</title>
        <authorList>
            <person name="Iorizzo M."/>
            <person name="Ellison S."/>
            <person name="Senalik D."/>
            <person name="Zeng P."/>
            <person name="Satapoomin P."/>
            <person name="Huang J."/>
            <person name="Bowman M."/>
            <person name="Iovene M."/>
            <person name="Sanseverino W."/>
            <person name="Cavagnaro P."/>
            <person name="Yildiz M."/>
            <person name="Macko-Podgorni A."/>
            <person name="Moranska E."/>
            <person name="Grzebelus E."/>
            <person name="Grzebelus D."/>
            <person name="Ashrafi H."/>
            <person name="Zheng Z."/>
            <person name="Cheng S."/>
            <person name="Spooner D."/>
            <person name="Van Deynze A."/>
            <person name="Simon P."/>
        </authorList>
    </citation>
    <scope>NUCLEOTIDE SEQUENCE</scope>
    <source>
        <tissue evidence="3">Leaf</tissue>
    </source>
</reference>
<keyword evidence="1" id="KW-0862">Zinc</keyword>
<evidence type="ECO:0000259" key="2">
    <source>
        <dbReference type="PROSITE" id="PS50966"/>
    </source>
</evidence>
<organism evidence="3 4">
    <name type="scientific">Daucus carota subsp. sativus</name>
    <name type="common">Carrot</name>
    <dbReference type="NCBI Taxonomy" id="79200"/>
    <lineage>
        <taxon>Eukaryota</taxon>
        <taxon>Viridiplantae</taxon>
        <taxon>Streptophyta</taxon>
        <taxon>Embryophyta</taxon>
        <taxon>Tracheophyta</taxon>
        <taxon>Spermatophyta</taxon>
        <taxon>Magnoliopsida</taxon>
        <taxon>eudicotyledons</taxon>
        <taxon>Gunneridae</taxon>
        <taxon>Pentapetalae</taxon>
        <taxon>asterids</taxon>
        <taxon>campanulids</taxon>
        <taxon>Apiales</taxon>
        <taxon>Apiaceae</taxon>
        <taxon>Apioideae</taxon>
        <taxon>Scandiceae</taxon>
        <taxon>Daucinae</taxon>
        <taxon>Daucus</taxon>
        <taxon>Daucus sect. Daucus</taxon>
    </lineage>
</organism>
<dbReference type="PANTHER" id="PTHR47718">
    <property type="entry name" value="OS01G0519700 PROTEIN"/>
    <property type="match status" value="1"/>
</dbReference>
<dbReference type="PANTHER" id="PTHR47718:SF18">
    <property type="entry name" value="PROTEIN FAR1-RELATED SEQUENCE 5-LIKE"/>
    <property type="match status" value="1"/>
</dbReference>
<proteinExistence type="predicted"/>
<dbReference type="Proteomes" id="UP000077755">
    <property type="component" value="Chromosome 6"/>
</dbReference>
<dbReference type="InterPro" id="IPR004330">
    <property type="entry name" value="FAR1_DNA_bnd_dom"/>
</dbReference>